<sequence length="193" mass="21042">MNIVNGVGWQQQVINPLRSTPEATTELPAQFRAPVATSGAAAQQQNRGNTAQQNADDAREEAFAKLKVQLQNPDITRREQASAAATDTATTGAAQEFRDYMALSPAEKIKLKLLNDLGITEEEFDALPPEQREIIGRKIAELLNKETELQSLATLNAHIQEPELSANLVAQLTPTDSTQTSTADDPREKDPLL</sequence>
<dbReference type="OrthoDB" id="8641953at2"/>
<dbReference type="Proteomes" id="UP000028931">
    <property type="component" value="Chromosome"/>
</dbReference>
<feature type="compositionally biased region" description="Polar residues" evidence="1">
    <location>
        <begin position="173"/>
        <end position="183"/>
    </location>
</feature>
<dbReference type="KEGG" id="palk:PSAKL28_38050"/>
<dbReference type="eggNOG" id="ENOG5033B4G">
    <property type="taxonomic scope" value="Bacteria"/>
</dbReference>
<gene>
    <name evidence="2" type="ORF">PSAKL28_38050</name>
</gene>
<evidence type="ECO:0000313" key="3">
    <source>
        <dbReference type="Proteomes" id="UP000028931"/>
    </source>
</evidence>
<dbReference type="AlphaFoldDB" id="A0A077FEM1"/>
<protein>
    <submittedName>
        <fullName evidence="2">Uncharacterized protein</fullName>
    </submittedName>
</protein>
<evidence type="ECO:0000256" key="1">
    <source>
        <dbReference type="SAM" id="MobiDB-lite"/>
    </source>
</evidence>
<feature type="region of interest" description="Disordered" evidence="1">
    <location>
        <begin position="173"/>
        <end position="193"/>
    </location>
</feature>
<feature type="compositionally biased region" description="Basic and acidic residues" evidence="1">
    <location>
        <begin position="184"/>
        <end position="193"/>
    </location>
</feature>
<proteinExistence type="predicted"/>
<evidence type="ECO:0000313" key="2">
    <source>
        <dbReference type="EMBL" id="AIL62955.1"/>
    </source>
</evidence>
<reference evidence="2 3" key="1">
    <citation type="submission" date="2014-07" db="EMBL/GenBank/DDBJ databases">
        <authorList>
            <person name="Lee K."/>
            <person name="Lim J.Y."/>
            <person name="Hwang I."/>
        </authorList>
    </citation>
    <scope>NUCLEOTIDE SEQUENCE [LARGE SCALE GENOMIC DNA]</scope>
    <source>
        <strain evidence="2 3">KL28</strain>
    </source>
</reference>
<organism evidence="2 3">
    <name type="scientific">Pseudomonas alkylphenolica</name>
    <dbReference type="NCBI Taxonomy" id="237609"/>
    <lineage>
        <taxon>Bacteria</taxon>
        <taxon>Pseudomonadati</taxon>
        <taxon>Pseudomonadota</taxon>
        <taxon>Gammaproteobacteria</taxon>
        <taxon>Pseudomonadales</taxon>
        <taxon>Pseudomonadaceae</taxon>
        <taxon>Pseudomonas</taxon>
    </lineage>
</organism>
<dbReference type="HOGENOM" id="CLU_121423_0_0_6"/>
<dbReference type="RefSeq" id="WP_051939477.1">
    <property type="nucleotide sequence ID" value="NZ_CP009048.1"/>
</dbReference>
<dbReference type="EMBL" id="CP009048">
    <property type="protein sequence ID" value="AIL62955.1"/>
    <property type="molecule type" value="Genomic_DNA"/>
</dbReference>
<accession>A0A077FEM1</accession>
<name>A0A077FEM1_9PSED</name>